<evidence type="ECO:0000313" key="5">
    <source>
        <dbReference type="Proteomes" id="UP000094020"/>
    </source>
</evidence>
<sequence length="164" mass="18360">MPIILASLVFAITLAALPSTEPQPDANEEAQYIADLKAERERSKRGTTKRGRDRFQSRELFNSTTHTNSNQESIFFERQERKRTENSDMGLGLGLDLDTSSQTISRSRPTRPRIISDIYSIPNNQFRHLRRSSSVPSLSTCSSTETSPTNSPGNSPRPCSTILM</sequence>
<feature type="region of interest" description="Disordered" evidence="1">
    <location>
        <begin position="40"/>
        <end position="110"/>
    </location>
</feature>
<feature type="compositionally biased region" description="Basic and acidic residues" evidence="1">
    <location>
        <begin position="75"/>
        <end position="86"/>
    </location>
</feature>
<dbReference type="RefSeq" id="XP_019009472.1">
    <property type="nucleotide sequence ID" value="XM_019157832.1"/>
</dbReference>
<dbReference type="GeneID" id="30174490"/>
<evidence type="ECO:0000256" key="2">
    <source>
        <dbReference type="SAM" id="SignalP"/>
    </source>
</evidence>
<dbReference type="OrthoDB" id="10616651at2759"/>
<evidence type="ECO:0000256" key="1">
    <source>
        <dbReference type="SAM" id="MobiDB-lite"/>
    </source>
</evidence>
<protein>
    <submittedName>
        <fullName evidence="3">Uncharacterized protein</fullName>
    </submittedName>
</protein>
<feature type="region of interest" description="Disordered" evidence="1">
    <location>
        <begin position="130"/>
        <end position="164"/>
    </location>
</feature>
<evidence type="ECO:0000313" key="3">
    <source>
        <dbReference type="EMBL" id="OCF48253.1"/>
    </source>
</evidence>
<proteinExistence type="predicted"/>
<feature type="compositionally biased region" description="Low complexity" evidence="1">
    <location>
        <begin position="88"/>
        <end position="110"/>
    </location>
</feature>
<feature type="signal peptide" evidence="2">
    <location>
        <begin position="1"/>
        <end position="22"/>
    </location>
</feature>
<reference evidence="4" key="2">
    <citation type="submission" date="2013-07" db="EMBL/GenBank/DDBJ databases">
        <authorList>
            <consortium name="The Broad Institute Genome Sequencing Platform"/>
            <person name="Cuomo C."/>
            <person name="Litvintseva A."/>
            <person name="Chen Y."/>
            <person name="Heitman J."/>
            <person name="Sun S."/>
            <person name="Springer D."/>
            <person name="Dromer F."/>
            <person name="Young S.K."/>
            <person name="Zeng Q."/>
            <person name="Gargeya S."/>
            <person name="Fitzgerald M."/>
            <person name="Abouelleil A."/>
            <person name="Alvarado L."/>
            <person name="Berlin A.M."/>
            <person name="Chapman S.B."/>
            <person name="Dewar J."/>
            <person name="Goldberg J."/>
            <person name="Griggs A."/>
            <person name="Gujja S."/>
            <person name="Hansen M."/>
            <person name="Howarth C."/>
            <person name="Imamovic A."/>
            <person name="Larimer J."/>
            <person name="McCowan C."/>
            <person name="Murphy C."/>
            <person name="Pearson M."/>
            <person name="Priest M."/>
            <person name="Roberts A."/>
            <person name="Saif S."/>
            <person name="Shea T."/>
            <person name="Sykes S."/>
            <person name="Wortman J."/>
            <person name="Nusbaum C."/>
            <person name="Birren B."/>
        </authorList>
    </citation>
    <scope>NUCLEOTIDE SEQUENCE</scope>
    <source>
        <strain evidence="4">CBS 10737</strain>
    </source>
</reference>
<name>A0A1B9HY95_9TREE</name>
<reference evidence="3" key="3">
    <citation type="submission" date="2016-07" db="EMBL/GenBank/DDBJ databases">
        <title>Evolution of pathogenesis and genome organization in the Tremellales.</title>
        <authorList>
            <person name="Cuomo C."/>
            <person name="Litvintseva A."/>
            <person name="Heitman J."/>
            <person name="Chen Y."/>
            <person name="Sun S."/>
            <person name="Springer D."/>
            <person name="Dromer F."/>
            <person name="Young S."/>
            <person name="Zeng Q."/>
            <person name="Chapman S."/>
            <person name="Gujja S."/>
            <person name="Saif S."/>
            <person name="Birren B."/>
        </authorList>
    </citation>
    <scope>NUCLEOTIDE SEQUENCE</scope>
    <source>
        <strain evidence="3">CBS 10737</strain>
    </source>
</reference>
<keyword evidence="2" id="KW-0732">Signal</keyword>
<dbReference type="EMBL" id="CP144529">
    <property type="protein sequence ID" value="WWC73816.1"/>
    <property type="molecule type" value="Genomic_DNA"/>
</dbReference>
<organism evidence="3">
    <name type="scientific">Kwoniella pini CBS 10737</name>
    <dbReference type="NCBI Taxonomy" id="1296096"/>
    <lineage>
        <taxon>Eukaryota</taxon>
        <taxon>Fungi</taxon>
        <taxon>Dikarya</taxon>
        <taxon>Basidiomycota</taxon>
        <taxon>Agaricomycotina</taxon>
        <taxon>Tremellomycetes</taxon>
        <taxon>Tremellales</taxon>
        <taxon>Cryptococcaceae</taxon>
        <taxon>Kwoniella</taxon>
    </lineage>
</organism>
<feature type="chain" id="PRO_5008628177" evidence="2">
    <location>
        <begin position="23"/>
        <end position="164"/>
    </location>
</feature>
<dbReference type="KEGG" id="kpin:30174490"/>
<feature type="compositionally biased region" description="Polar residues" evidence="1">
    <location>
        <begin position="144"/>
        <end position="164"/>
    </location>
</feature>
<evidence type="ECO:0000313" key="4">
    <source>
        <dbReference type="EMBL" id="WWC73816.1"/>
    </source>
</evidence>
<feature type="compositionally biased region" description="Low complexity" evidence="1">
    <location>
        <begin position="132"/>
        <end position="143"/>
    </location>
</feature>
<dbReference type="Proteomes" id="UP000094020">
    <property type="component" value="Chromosome 11"/>
</dbReference>
<keyword evidence="5" id="KW-1185">Reference proteome</keyword>
<dbReference type="AlphaFoldDB" id="A0A1B9HY95"/>
<dbReference type="EMBL" id="KI894014">
    <property type="protein sequence ID" value="OCF48253.1"/>
    <property type="molecule type" value="Genomic_DNA"/>
</dbReference>
<reference evidence="4" key="4">
    <citation type="submission" date="2024-02" db="EMBL/GenBank/DDBJ databases">
        <title>Comparative genomics of Cryptococcus and Kwoniella reveals pathogenesis evolution and contrasting modes of karyotype evolution via chromosome fusion or intercentromeric recombination.</title>
        <authorList>
            <person name="Coelho M.A."/>
            <person name="David-Palma M."/>
            <person name="Shea T."/>
            <person name="Bowers K."/>
            <person name="McGinley-Smith S."/>
            <person name="Mohammad A.W."/>
            <person name="Gnirke A."/>
            <person name="Yurkov A.M."/>
            <person name="Nowrousian M."/>
            <person name="Sun S."/>
            <person name="Cuomo C.A."/>
            <person name="Heitman J."/>
        </authorList>
    </citation>
    <scope>NUCLEOTIDE SEQUENCE</scope>
    <source>
        <strain evidence="4">CBS 10737</strain>
    </source>
</reference>
<reference evidence="3" key="1">
    <citation type="submission" date="2013-07" db="EMBL/GenBank/DDBJ databases">
        <title>The Genome Sequence of Cryptococcus pinus CBS10737.</title>
        <authorList>
            <consortium name="The Broad Institute Genome Sequencing Platform"/>
            <person name="Cuomo C."/>
            <person name="Litvintseva A."/>
            <person name="Chen Y."/>
            <person name="Heitman J."/>
            <person name="Sun S."/>
            <person name="Springer D."/>
            <person name="Dromer F."/>
            <person name="Young S.K."/>
            <person name="Zeng Q."/>
            <person name="Gargeya S."/>
            <person name="Fitzgerald M."/>
            <person name="Abouelleil A."/>
            <person name="Alvarado L."/>
            <person name="Berlin A.M."/>
            <person name="Chapman S.B."/>
            <person name="Dewar J."/>
            <person name="Goldberg J."/>
            <person name="Griggs A."/>
            <person name="Gujja S."/>
            <person name="Hansen M."/>
            <person name="Howarth C."/>
            <person name="Imamovic A."/>
            <person name="Larimer J."/>
            <person name="McCowan C."/>
            <person name="Murphy C."/>
            <person name="Pearson M."/>
            <person name="Priest M."/>
            <person name="Roberts A."/>
            <person name="Saif S."/>
            <person name="Shea T."/>
            <person name="Sykes S."/>
            <person name="Wortman J."/>
            <person name="Nusbaum C."/>
            <person name="Birren B."/>
        </authorList>
    </citation>
    <scope>NUCLEOTIDE SEQUENCE [LARGE SCALE GENOMIC DNA]</scope>
    <source>
        <strain evidence="3">CBS 10737</strain>
    </source>
</reference>
<feature type="compositionally biased region" description="Polar residues" evidence="1">
    <location>
        <begin position="59"/>
        <end position="73"/>
    </location>
</feature>
<accession>A0A1B9HY95</accession>
<gene>
    <name evidence="3" type="ORF">I206_06121</name>
    <name evidence="4" type="ORF">I206_107788</name>
</gene>